<feature type="transmembrane region" description="Helical" evidence="1">
    <location>
        <begin position="69"/>
        <end position="89"/>
    </location>
</feature>
<gene>
    <name evidence="3" type="ORF">R50_1705</name>
</gene>
<reference evidence="3 4" key="1">
    <citation type="submission" date="2020-02" db="EMBL/GenBank/DDBJ databases">
        <authorList>
            <person name="Hogendoorn C."/>
        </authorList>
    </citation>
    <scope>NUCLEOTIDE SEQUENCE [LARGE SCALE GENOMIC DNA]</scope>
    <source>
        <strain evidence="3">R501</strain>
    </source>
</reference>
<feature type="transmembrane region" description="Helical" evidence="1">
    <location>
        <begin position="20"/>
        <end position="38"/>
    </location>
</feature>
<keyword evidence="4" id="KW-1185">Reference proteome</keyword>
<sequence>MRLAAWHGCRERFATPAFHLPWPAYLWFAAILSGFALLDGVGRPLTAYLVPPFAATLSIILLLPHQPVARPAAVVLGSTLAAGLGTLAGMLGHGPLLAALTAAGVFMLLSRLGLYHPPALALSMYPLLLHPGPWFALASVLPFTLVAVGTATLLSRRVAAWPPYPLGNLLQGEEAAG</sequence>
<evidence type="ECO:0000256" key="1">
    <source>
        <dbReference type="SAM" id="Phobius"/>
    </source>
</evidence>
<dbReference type="Pfam" id="PF04982">
    <property type="entry name" value="TM_HPP"/>
    <property type="match status" value="1"/>
</dbReference>
<keyword evidence="1" id="KW-1133">Transmembrane helix</keyword>
<evidence type="ECO:0000313" key="4">
    <source>
        <dbReference type="Proteomes" id="UP000503399"/>
    </source>
</evidence>
<name>A0A6F8ZHE4_9FIRM</name>
<organism evidence="3 4">
    <name type="scientific">Candidatus Hydrogenisulfobacillus filiaventi</name>
    <dbReference type="NCBI Taxonomy" id="2707344"/>
    <lineage>
        <taxon>Bacteria</taxon>
        <taxon>Bacillati</taxon>
        <taxon>Bacillota</taxon>
        <taxon>Clostridia</taxon>
        <taxon>Eubacteriales</taxon>
        <taxon>Clostridiales Family XVII. Incertae Sedis</taxon>
        <taxon>Candidatus Hydrogenisulfobacillus</taxon>
    </lineage>
</organism>
<protein>
    <recommendedName>
        <fullName evidence="2">HPP transmembrane region domain-containing protein</fullName>
    </recommendedName>
</protein>
<proteinExistence type="predicted"/>
<feature type="domain" description="HPP transmembrane region" evidence="2">
    <location>
        <begin position="28"/>
        <end position="156"/>
    </location>
</feature>
<dbReference type="KEGG" id="hfv:R50_1705"/>
<dbReference type="Proteomes" id="UP000503399">
    <property type="component" value="Chromosome"/>
</dbReference>
<feature type="transmembrane region" description="Helical" evidence="1">
    <location>
        <begin position="45"/>
        <end position="63"/>
    </location>
</feature>
<keyword evidence="1" id="KW-0472">Membrane</keyword>
<evidence type="ECO:0000313" key="3">
    <source>
        <dbReference type="EMBL" id="CAB1129206.1"/>
    </source>
</evidence>
<dbReference type="EMBL" id="LR778114">
    <property type="protein sequence ID" value="CAB1129206.1"/>
    <property type="molecule type" value="Genomic_DNA"/>
</dbReference>
<evidence type="ECO:0000259" key="2">
    <source>
        <dbReference type="Pfam" id="PF04982"/>
    </source>
</evidence>
<keyword evidence="1" id="KW-0812">Transmembrane</keyword>
<dbReference type="InterPro" id="IPR058581">
    <property type="entry name" value="TM_HPP"/>
</dbReference>
<accession>A0A6F8ZHE4</accession>
<dbReference type="AlphaFoldDB" id="A0A6F8ZHE4"/>
<feature type="transmembrane region" description="Helical" evidence="1">
    <location>
        <begin position="134"/>
        <end position="154"/>
    </location>
</feature>